<organism evidence="1 2">
    <name type="scientific">Thalassotalea nanhaiensis</name>
    <dbReference type="NCBI Taxonomy" id="3065648"/>
    <lineage>
        <taxon>Bacteria</taxon>
        <taxon>Pseudomonadati</taxon>
        <taxon>Pseudomonadota</taxon>
        <taxon>Gammaproteobacteria</taxon>
        <taxon>Alteromonadales</taxon>
        <taxon>Colwelliaceae</taxon>
        <taxon>Thalassotalea</taxon>
    </lineage>
</organism>
<dbReference type="InterPro" id="IPR027417">
    <property type="entry name" value="P-loop_NTPase"/>
</dbReference>
<reference evidence="2" key="1">
    <citation type="submission" date="2023-09" db="EMBL/GenBank/DDBJ databases">
        <authorList>
            <person name="Li S."/>
            <person name="Li X."/>
            <person name="Zhang C."/>
            <person name="Zhao Z."/>
        </authorList>
    </citation>
    <scope>NUCLEOTIDE SEQUENCE [LARGE SCALE GENOMIC DNA]</scope>
    <source>
        <strain evidence="2">SQ345</strain>
    </source>
</reference>
<keyword evidence="2" id="KW-1185">Reference proteome</keyword>
<sequence length="218" mass="24767">MNSQGKIFIIGLPRTATTSTCVAMLDLGFKVAHTCYTNNCLSQAQVIADAPVFYHFKALDLAFPNSRFIYLERDLADWLPSIKQLLLRMHTNVTREDGGFNPIIKQSYTSIFAPFSIEQLNDDEFLRNCYLTHKQDIEHYFHDRPDDLLHLNVAAKGSYQALLAFLNLPASENDFIKINIGGKVTAWKDIKHPNKIESTNKGRIDKTILDDIKAGYLD</sequence>
<dbReference type="InterPro" id="IPR040632">
    <property type="entry name" value="Sulfotransfer_4"/>
</dbReference>
<gene>
    <name evidence="1" type="ORF">RI845_10280</name>
</gene>
<evidence type="ECO:0000313" key="2">
    <source>
        <dbReference type="Proteomes" id="UP001248581"/>
    </source>
</evidence>
<dbReference type="SUPFAM" id="SSF52540">
    <property type="entry name" value="P-loop containing nucleoside triphosphate hydrolases"/>
    <property type="match status" value="1"/>
</dbReference>
<evidence type="ECO:0000313" key="1">
    <source>
        <dbReference type="EMBL" id="WNC66926.1"/>
    </source>
</evidence>
<dbReference type="EMBL" id="CP134146">
    <property type="protein sequence ID" value="WNC66926.1"/>
    <property type="molecule type" value="Genomic_DNA"/>
</dbReference>
<dbReference type="Pfam" id="PF17784">
    <property type="entry name" value="Sulfotransfer_4"/>
    <property type="match status" value="2"/>
</dbReference>
<protein>
    <submittedName>
        <fullName evidence="1">Sulfotransferase</fullName>
    </submittedName>
</protein>
<dbReference type="RefSeq" id="WP_348386091.1">
    <property type="nucleotide sequence ID" value="NZ_CP134146.1"/>
</dbReference>
<dbReference type="PANTHER" id="PTHR36978:SF4">
    <property type="entry name" value="P-LOOP CONTAINING NUCLEOSIDE TRIPHOSPHATE HYDROLASE PROTEIN"/>
    <property type="match status" value="1"/>
</dbReference>
<proteinExistence type="predicted"/>
<accession>A0ABY9TDX0</accession>
<name>A0ABY9TDX0_9GAMM</name>
<dbReference type="PANTHER" id="PTHR36978">
    <property type="entry name" value="P-LOOP CONTAINING NUCLEOTIDE TRIPHOSPHATE HYDROLASE"/>
    <property type="match status" value="1"/>
</dbReference>
<dbReference type="Gene3D" id="3.40.50.300">
    <property type="entry name" value="P-loop containing nucleotide triphosphate hydrolases"/>
    <property type="match status" value="1"/>
</dbReference>
<dbReference type="Proteomes" id="UP001248581">
    <property type="component" value="Chromosome"/>
</dbReference>